<proteinExistence type="predicted"/>
<accession>E6MV41</accession>
<protein>
    <submittedName>
        <fullName evidence="1">Uncharacterized protein</fullName>
    </submittedName>
</protein>
<sequence length="38" mass="4166">MKFSGYAAGSQLEAAGRAVWNVVSGRLFYNGRLICMQL</sequence>
<evidence type="ECO:0000313" key="1">
    <source>
        <dbReference type="EMBL" id="EFV64448.1"/>
    </source>
</evidence>
<dbReference type="AlphaFoldDB" id="E6MV41"/>
<organism evidence="1 2">
    <name type="scientific">Neisseria meningitidis serogroup B / serotype 15 (strain H44/76)</name>
    <dbReference type="NCBI Taxonomy" id="909420"/>
    <lineage>
        <taxon>Bacteria</taxon>
        <taxon>Pseudomonadati</taxon>
        <taxon>Pseudomonadota</taxon>
        <taxon>Betaproteobacteria</taxon>
        <taxon>Neisseriales</taxon>
        <taxon>Neisseriaceae</taxon>
        <taxon>Neisseria</taxon>
    </lineage>
</organism>
<name>E6MV41_NEIMH</name>
<gene>
    <name evidence="1" type="ORF">NMH_0046</name>
</gene>
<reference evidence="1 2" key="1">
    <citation type="journal article" date="2011" name="J. Bacteriol.">
        <title>Genome sequence of Neisseria meningitidis serogroup B strain H44/76.</title>
        <authorList>
            <person name="Piet J.R."/>
            <person name="Huis In 't Veld R.A."/>
            <person name="van Schaik B.D."/>
            <person name="van Kampen A.H."/>
            <person name="Baas F."/>
            <person name="van de Beek D."/>
            <person name="Pannekoek Y."/>
            <person name="van der Ende A."/>
        </authorList>
    </citation>
    <scope>NUCLEOTIDE SEQUENCE [LARGE SCALE GENOMIC DNA]</scope>
    <source>
        <strain evidence="1 2">H44/76</strain>
    </source>
</reference>
<dbReference type="PATRIC" id="fig|909420.4.peg.494"/>
<comment type="caution">
    <text evidence="1">The sequence shown here is derived from an EMBL/GenBank/DDBJ whole genome shotgun (WGS) entry which is preliminary data.</text>
</comment>
<evidence type="ECO:0000313" key="2">
    <source>
        <dbReference type="Proteomes" id="UP000032707"/>
    </source>
</evidence>
<dbReference type="Proteomes" id="UP000032707">
    <property type="component" value="Unassembled WGS sequence"/>
</dbReference>
<dbReference type="EMBL" id="AEQZ01000011">
    <property type="protein sequence ID" value="EFV64448.1"/>
    <property type="molecule type" value="Genomic_DNA"/>
</dbReference>